<dbReference type="InterPro" id="IPR003369">
    <property type="entry name" value="TatA/B/E"/>
</dbReference>
<keyword evidence="7 9" id="KW-0811">Translocation</keyword>
<keyword evidence="3 9" id="KW-1003">Cell membrane</keyword>
<dbReference type="Pfam" id="PF02416">
    <property type="entry name" value="TatA_B_E"/>
    <property type="match status" value="1"/>
</dbReference>
<comment type="similarity">
    <text evidence="9">Belongs to the TatB family.</text>
</comment>
<evidence type="ECO:0000256" key="3">
    <source>
        <dbReference type="ARBA" id="ARBA00022475"/>
    </source>
</evidence>
<dbReference type="GO" id="GO:0043953">
    <property type="term" value="P:protein transport by the Tat complex"/>
    <property type="evidence" value="ECO:0007669"/>
    <property type="project" value="UniProtKB-UniRule"/>
</dbReference>
<dbReference type="PRINTS" id="PR01506">
    <property type="entry name" value="TATBPROTEIN"/>
</dbReference>
<protein>
    <recommendedName>
        <fullName evidence="9">Sec-independent protein translocase protein TatB</fullName>
    </recommendedName>
</protein>
<dbReference type="NCBIfam" id="TIGR01410">
    <property type="entry name" value="tatB"/>
    <property type="match status" value="1"/>
</dbReference>
<dbReference type="RefSeq" id="WP_181513618.1">
    <property type="nucleotide sequence ID" value="NZ_JABFUB010000003.1"/>
</dbReference>
<evidence type="ECO:0000256" key="5">
    <source>
        <dbReference type="ARBA" id="ARBA00022927"/>
    </source>
</evidence>
<organism evidence="11 13">
    <name type="scientific">Billgrantia kenyensis</name>
    <dbReference type="NCBI Taxonomy" id="321266"/>
    <lineage>
        <taxon>Bacteria</taxon>
        <taxon>Pseudomonadati</taxon>
        <taxon>Pseudomonadota</taxon>
        <taxon>Gammaproteobacteria</taxon>
        <taxon>Oceanospirillales</taxon>
        <taxon>Halomonadaceae</taxon>
        <taxon>Billgrantia</taxon>
    </lineage>
</organism>
<comment type="subunit">
    <text evidence="9">The Tat system comprises two distinct complexes: a TatABC complex, containing multiple copies of TatA, TatB and TatC subunits, and a separate TatA complex, containing only TatA subunits. Substrates initially bind to the TatABC complex, which probably triggers association of the separate TatA complex to form the active translocon.</text>
</comment>
<evidence type="ECO:0000256" key="10">
    <source>
        <dbReference type="SAM" id="MobiDB-lite"/>
    </source>
</evidence>
<dbReference type="Proteomes" id="UP000814353">
    <property type="component" value="Unassembled WGS sequence"/>
</dbReference>
<keyword evidence="14" id="KW-1185">Reference proteome</keyword>
<keyword evidence="8 9" id="KW-0472">Membrane</keyword>
<evidence type="ECO:0000313" key="13">
    <source>
        <dbReference type="Proteomes" id="UP000518091"/>
    </source>
</evidence>
<dbReference type="GO" id="GO:0008320">
    <property type="term" value="F:protein transmembrane transporter activity"/>
    <property type="evidence" value="ECO:0007669"/>
    <property type="project" value="UniProtKB-UniRule"/>
</dbReference>
<feature type="compositionally biased region" description="Basic and acidic residues" evidence="10">
    <location>
        <begin position="62"/>
        <end position="82"/>
    </location>
</feature>
<dbReference type="Gene3D" id="1.20.5.3310">
    <property type="match status" value="1"/>
</dbReference>
<name>A0A7V9VZD4_9GAMM</name>
<keyword evidence="4 9" id="KW-0812">Transmembrane</keyword>
<evidence type="ECO:0000313" key="14">
    <source>
        <dbReference type="Proteomes" id="UP000814353"/>
    </source>
</evidence>
<evidence type="ECO:0000256" key="6">
    <source>
        <dbReference type="ARBA" id="ARBA00022989"/>
    </source>
</evidence>
<keyword evidence="6 9" id="KW-1133">Transmembrane helix</keyword>
<evidence type="ECO:0000313" key="11">
    <source>
        <dbReference type="EMBL" id="MBA2778112.1"/>
    </source>
</evidence>
<dbReference type="InterPro" id="IPR018448">
    <property type="entry name" value="TatB"/>
</dbReference>
<dbReference type="EMBL" id="JACEFT010000003">
    <property type="protein sequence ID" value="MBA2778112.1"/>
    <property type="molecule type" value="Genomic_DNA"/>
</dbReference>
<comment type="subcellular location">
    <subcellularLocation>
        <location evidence="9">Cell membrane</location>
        <topology evidence="9">Single-pass membrane protein</topology>
    </subcellularLocation>
    <subcellularLocation>
        <location evidence="1">Membrane</location>
        <topology evidence="1">Single-pass membrane protein</topology>
    </subcellularLocation>
</comment>
<evidence type="ECO:0000313" key="12">
    <source>
        <dbReference type="EMBL" id="MCG6661109.1"/>
    </source>
</evidence>
<evidence type="ECO:0000256" key="8">
    <source>
        <dbReference type="ARBA" id="ARBA00023136"/>
    </source>
</evidence>
<gene>
    <name evidence="9 11" type="primary">tatB</name>
    <name evidence="11" type="ORF">H1D44_04280</name>
    <name evidence="12" type="ORF">HOP48_06030</name>
</gene>
<evidence type="ECO:0000256" key="9">
    <source>
        <dbReference type="HAMAP-Rule" id="MF_00237"/>
    </source>
</evidence>
<proteinExistence type="inferred from homology"/>
<evidence type="ECO:0000256" key="4">
    <source>
        <dbReference type="ARBA" id="ARBA00022692"/>
    </source>
</evidence>
<dbReference type="EMBL" id="JABFUB010000003">
    <property type="protein sequence ID" value="MCG6661109.1"/>
    <property type="molecule type" value="Genomic_DNA"/>
</dbReference>
<accession>A0A7V9VZD4</accession>
<sequence length="147" mass="16027">MFDIGFLELLILGVVALLVLGPERLPKAARTAGLWIGKIKRTVSGMQREINSQLEAEELRQKLKEQQSKLDESLNKAKRDVESIAQPYTSSTPRKGDGERSDTSRQKPDDEPTPAPASARLDDALNNARAAGDDASPSDNDKDAASR</sequence>
<evidence type="ECO:0000256" key="7">
    <source>
        <dbReference type="ARBA" id="ARBA00023010"/>
    </source>
</evidence>
<comment type="caution">
    <text evidence="11">The sequence shown here is derived from an EMBL/GenBank/DDBJ whole genome shotgun (WGS) entry which is preliminary data.</text>
</comment>
<evidence type="ECO:0000256" key="2">
    <source>
        <dbReference type="ARBA" id="ARBA00022448"/>
    </source>
</evidence>
<feature type="region of interest" description="Disordered" evidence="10">
    <location>
        <begin position="62"/>
        <end position="147"/>
    </location>
</feature>
<comment type="function">
    <text evidence="9">Part of the twin-arginine translocation (Tat) system that transports large folded proteins containing a characteristic twin-arginine motif in their signal peptide across membranes. Together with TatC, TatB is part of a receptor directly interacting with Tat signal peptides. TatB may form an oligomeric binding site that transiently accommodates folded Tat precursor proteins before their translocation.</text>
</comment>
<dbReference type="AlphaFoldDB" id="A0A7V9VZD4"/>
<reference evidence="11 13" key="2">
    <citation type="submission" date="2020-07" db="EMBL/GenBank/DDBJ databases">
        <title>Identification of Halomonas strains.</title>
        <authorList>
            <person name="Xiao Z."/>
            <person name="Shen J."/>
        </authorList>
    </citation>
    <scope>NUCLEOTIDE SEQUENCE [LARGE SCALE GENOMIC DNA]</scope>
    <source>
        <strain evidence="11 13">DSM 17331</strain>
    </source>
</reference>
<keyword evidence="5 9" id="KW-0653">Protein transport</keyword>
<reference evidence="12 14" key="1">
    <citation type="submission" date="2020-05" db="EMBL/GenBank/DDBJ databases">
        <title>Comparative genomic analysis of denitrifying bacteria from Halomonas genus.</title>
        <authorList>
            <person name="Wang L."/>
            <person name="Shao Z."/>
        </authorList>
    </citation>
    <scope>NUCLEOTIDE SEQUENCE [LARGE SCALE GENOMIC DNA]</scope>
    <source>
        <strain evidence="12 14">DSM 17331</strain>
    </source>
</reference>
<dbReference type="HAMAP" id="MF_00237">
    <property type="entry name" value="TatB"/>
    <property type="match status" value="1"/>
</dbReference>
<dbReference type="PANTHER" id="PTHR33162">
    <property type="entry name" value="SEC-INDEPENDENT PROTEIN TRANSLOCASE PROTEIN TATA, CHLOROPLASTIC"/>
    <property type="match status" value="1"/>
</dbReference>
<dbReference type="Proteomes" id="UP000518091">
    <property type="component" value="Unassembled WGS sequence"/>
</dbReference>
<dbReference type="PANTHER" id="PTHR33162:SF1">
    <property type="entry name" value="SEC-INDEPENDENT PROTEIN TRANSLOCASE PROTEIN TATA, CHLOROPLASTIC"/>
    <property type="match status" value="1"/>
</dbReference>
<keyword evidence="2 9" id="KW-0813">Transport</keyword>
<dbReference type="GO" id="GO:0033281">
    <property type="term" value="C:TAT protein transport complex"/>
    <property type="evidence" value="ECO:0007669"/>
    <property type="project" value="UniProtKB-UniRule"/>
</dbReference>
<feature type="compositionally biased region" description="Basic and acidic residues" evidence="10">
    <location>
        <begin position="94"/>
        <end position="110"/>
    </location>
</feature>
<evidence type="ECO:0000256" key="1">
    <source>
        <dbReference type="ARBA" id="ARBA00004167"/>
    </source>
</evidence>